<dbReference type="InterPro" id="IPR000340">
    <property type="entry name" value="Dual-sp_phosphatase_cat-dom"/>
</dbReference>
<evidence type="ECO:0000259" key="7">
    <source>
        <dbReference type="PROSITE" id="PS50056"/>
    </source>
</evidence>
<dbReference type="PANTHER" id="PTHR45848">
    <property type="entry name" value="DUAL SPECIFICITY PROTEIN PHOSPHATASE 12 FAMILY MEMBER"/>
    <property type="match status" value="1"/>
</dbReference>
<sequence>MQELLENAHLFKQASPSRVREGLYLGGIFSLKGFAKLGVTHILSVTEMSAEDMKILKDWDPDFKTVQHMVIFEDDHPRTDLLKYFPKAVHFIESAIADGGKVFVHCMQGISRSATIVAAYLMKVEELSRDAAVQSIKFSRAGIHPNPGFMDQLLTWQINKCKDPNAPSLNGTPEVITEPESSADARLSETLAELLREKEPSEVRPGLYLGGIRSLQVVEHLHITHVLSATDITGPWLPSGRAAINRAQSGQSASTSGQTAEPPYKRLFIDVQDLPNEDLLVHFPKAIAFIAEARSEGGAVLVHCFAGVSRSVTLVTAYLMKTEGLSRDDALDSVRQARSCADPNAGFRRQLQQWEDMGCEIKADSPSTQRRALDSLTDRALADANGHPSLTSSDLMPSPSEDAALMTSSSSSSGGNAREGGVMYRCRTCRRLLATEDSIMPLDDSGAVGTDESSLFVSPMKYMETSILGVMQGKLYCPKCKARLGSFNWAGMKNSKGVIVVPAFQLHLSRMDKMLQQPLGASRI</sequence>
<dbReference type="PROSITE" id="PS50054">
    <property type="entry name" value="TYR_PHOSPHATASE_DUAL"/>
    <property type="match status" value="2"/>
</dbReference>
<evidence type="ECO:0000256" key="2">
    <source>
        <dbReference type="ARBA" id="ARBA00013064"/>
    </source>
</evidence>
<evidence type="ECO:0000313" key="9">
    <source>
        <dbReference type="Proteomes" id="UP001465755"/>
    </source>
</evidence>
<dbReference type="PANTHER" id="PTHR45848:SF4">
    <property type="entry name" value="DUAL SPECIFICITY PROTEIN PHOSPHATASE 12"/>
    <property type="match status" value="1"/>
</dbReference>
<protein>
    <recommendedName>
        <fullName evidence="2">protein-tyrosine-phosphatase</fullName>
        <ecNumber evidence="2">3.1.3.48</ecNumber>
    </recommendedName>
</protein>
<feature type="domain" description="Tyrosine specific protein phosphatases" evidence="7">
    <location>
        <begin position="83"/>
        <end position="143"/>
    </location>
</feature>
<dbReference type="InterPro" id="IPR020422">
    <property type="entry name" value="TYR_PHOSPHATASE_DUAL_dom"/>
</dbReference>
<dbReference type="CDD" id="cd14498">
    <property type="entry name" value="DSP"/>
    <property type="match status" value="2"/>
</dbReference>
<dbReference type="Gene3D" id="3.90.190.10">
    <property type="entry name" value="Protein tyrosine phosphatase superfamily"/>
    <property type="match status" value="2"/>
</dbReference>
<dbReference type="EC" id="3.1.3.48" evidence="2"/>
<dbReference type="PROSITE" id="PS00383">
    <property type="entry name" value="TYR_PHOSPHATASE_1"/>
    <property type="match status" value="1"/>
</dbReference>
<comment type="similarity">
    <text evidence="1">Belongs to the protein-tyrosine phosphatase family. Non-receptor class dual specificity subfamily.</text>
</comment>
<dbReference type="EMBL" id="JALJOQ010000017">
    <property type="protein sequence ID" value="KAK9809664.1"/>
    <property type="molecule type" value="Genomic_DNA"/>
</dbReference>
<dbReference type="SUPFAM" id="SSF52799">
    <property type="entry name" value="(Phosphotyrosine protein) phosphatases II"/>
    <property type="match status" value="2"/>
</dbReference>
<keyword evidence="4" id="KW-0904">Protein phosphatase</keyword>
<dbReference type="AlphaFoldDB" id="A0AAW1PJB0"/>
<organism evidence="8 9">
    <name type="scientific">Symbiochloris irregularis</name>
    <dbReference type="NCBI Taxonomy" id="706552"/>
    <lineage>
        <taxon>Eukaryota</taxon>
        <taxon>Viridiplantae</taxon>
        <taxon>Chlorophyta</taxon>
        <taxon>core chlorophytes</taxon>
        <taxon>Trebouxiophyceae</taxon>
        <taxon>Trebouxiales</taxon>
        <taxon>Trebouxiaceae</taxon>
        <taxon>Symbiochloris</taxon>
    </lineage>
</organism>
<dbReference type="PROSITE" id="PS50056">
    <property type="entry name" value="TYR_PHOSPHATASE_2"/>
    <property type="match status" value="2"/>
</dbReference>
<dbReference type="Pfam" id="PF00782">
    <property type="entry name" value="DSPc"/>
    <property type="match status" value="2"/>
</dbReference>
<dbReference type="GO" id="GO:0008138">
    <property type="term" value="F:protein tyrosine/serine/threonine phosphatase activity"/>
    <property type="evidence" value="ECO:0007669"/>
    <property type="project" value="TreeGrafter"/>
</dbReference>
<feature type="domain" description="Tyrosine-protein phosphatase" evidence="6">
    <location>
        <begin position="15"/>
        <end position="162"/>
    </location>
</feature>
<evidence type="ECO:0000256" key="4">
    <source>
        <dbReference type="ARBA" id="ARBA00022912"/>
    </source>
</evidence>
<dbReference type="SMART" id="SM00195">
    <property type="entry name" value="DSPc"/>
    <property type="match status" value="2"/>
</dbReference>
<evidence type="ECO:0000256" key="3">
    <source>
        <dbReference type="ARBA" id="ARBA00022801"/>
    </source>
</evidence>
<evidence type="ECO:0000256" key="5">
    <source>
        <dbReference type="SAM" id="MobiDB-lite"/>
    </source>
</evidence>
<feature type="domain" description="Tyrosine specific protein phosphatases" evidence="7">
    <location>
        <begin position="281"/>
        <end position="338"/>
    </location>
</feature>
<evidence type="ECO:0000256" key="1">
    <source>
        <dbReference type="ARBA" id="ARBA00008601"/>
    </source>
</evidence>
<keyword evidence="9" id="KW-1185">Reference proteome</keyword>
<dbReference type="InterPro" id="IPR029021">
    <property type="entry name" value="Prot-tyrosine_phosphatase-like"/>
</dbReference>
<feature type="domain" description="Tyrosine-protein phosphatase" evidence="6">
    <location>
        <begin position="199"/>
        <end position="360"/>
    </location>
</feature>
<reference evidence="8 9" key="1">
    <citation type="journal article" date="2024" name="Nat. Commun.">
        <title>Phylogenomics reveals the evolutionary origins of lichenization in chlorophyte algae.</title>
        <authorList>
            <person name="Puginier C."/>
            <person name="Libourel C."/>
            <person name="Otte J."/>
            <person name="Skaloud P."/>
            <person name="Haon M."/>
            <person name="Grisel S."/>
            <person name="Petersen M."/>
            <person name="Berrin J.G."/>
            <person name="Delaux P.M."/>
            <person name="Dal Grande F."/>
            <person name="Keller J."/>
        </authorList>
    </citation>
    <scope>NUCLEOTIDE SEQUENCE [LARGE SCALE GENOMIC DNA]</scope>
    <source>
        <strain evidence="8 9">SAG 2036</strain>
    </source>
</reference>
<dbReference type="InterPro" id="IPR000387">
    <property type="entry name" value="Tyr_Pase_dom"/>
</dbReference>
<gene>
    <name evidence="8" type="ORF">WJX73_001963</name>
</gene>
<evidence type="ECO:0000313" key="8">
    <source>
        <dbReference type="EMBL" id="KAK9809664.1"/>
    </source>
</evidence>
<keyword evidence="3" id="KW-0378">Hydrolase</keyword>
<dbReference type="GO" id="GO:0004725">
    <property type="term" value="F:protein tyrosine phosphatase activity"/>
    <property type="evidence" value="ECO:0007669"/>
    <property type="project" value="UniProtKB-EC"/>
</dbReference>
<accession>A0AAW1PJB0</accession>
<proteinExistence type="inferred from homology"/>
<feature type="region of interest" description="Disordered" evidence="5">
    <location>
        <begin position="383"/>
        <end position="419"/>
    </location>
</feature>
<dbReference type="InterPro" id="IPR016130">
    <property type="entry name" value="Tyr_Pase_AS"/>
</dbReference>
<dbReference type="Proteomes" id="UP001465755">
    <property type="component" value="Unassembled WGS sequence"/>
</dbReference>
<evidence type="ECO:0000259" key="6">
    <source>
        <dbReference type="PROSITE" id="PS50054"/>
    </source>
</evidence>
<name>A0AAW1PJB0_9CHLO</name>
<comment type="caution">
    <text evidence="8">The sequence shown here is derived from an EMBL/GenBank/DDBJ whole genome shotgun (WGS) entry which is preliminary data.</text>
</comment>